<dbReference type="EMBL" id="CAJVPI010000299">
    <property type="protein sequence ID" value="CAG8515818.1"/>
    <property type="molecule type" value="Genomic_DNA"/>
</dbReference>
<protein>
    <submittedName>
        <fullName evidence="1">4915_t:CDS:1</fullName>
    </submittedName>
</protein>
<dbReference type="Proteomes" id="UP000789739">
    <property type="component" value="Unassembled WGS sequence"/>
</dbReference>
<dbReference type="AlphaFoldDB" id="A0A9N9A2K8"/>
<comment type="caution">
    <text evidence="1">The sequence shown here is derived from an EMBL/GenBank/DDBJ whole genome shotgun (WGS) entry which is preliminary data.</text>
</comment>
<accession>A0A9N9A2K8</accession>
<evidence type="ECO:0000313" key="1">
    <source>
        <dbReference type="EMBL" id="CAG8515818.1"/>
    </source>
</evidence>
<sequence>MTAESSLQLDAGLTLCETDWAPNELLALEAIFSYISSNRHPLLREEDDNEDDYYTVADEILEAFENDPG</sequence>
<organism evidence="1 2">
    <name type="scientific">Paraglomus brasilianum</name>
    <dbReference type="NCBI Taxonomy" id="144538"/>
    <lineage>
        <taxon>Eukaryota</taxon>
        <taxon>Fungi</taxon>
        <taxon>Fungi incertae sedis</taxon>
        <taxon>Mucoromycota</taxon>
        <taxon>Glomeromycotina</taxon>
        <taxon>Glomeromycetes</taxon>
        <taxon>Paraglomerales</taxon>
        <taxon>Paraglomeraceae</taxon>
        <taxon>Paraglomus</taxon>
    </lineage>
</organism>
<proteinExistence type="predicted"/>
<reference evidence="1" key="1">
    <citation type="submission" date="2021-06" db="EMBL/GenBank/DDBJ databases">
        <authorList>
            <person name="Kallberg Y."/>
            <person name="Tangrot J."/>
            <person name="Rosling A."/>
        </authorList>
    </citation>
    <scope>NUCLEOTIDE SEQUENCE</scope>
    <source>
        <strain evidence="1">BR232B</strain>
    </source>
</reference>
<keyword evidence="2" id="KW-1185">Reference proteome</keyword>
<evidence type="ECO:0000313" key="2">
    <source>
        <dbReference type="Proteomes" id="UP000789739"/>
    </source>
</evidence>
<name>A0A9N9A2K8_9GLOM</name>
<gene>
    <name evidence="1" type="ORF">PBRASI_LOCUS3359</name>
</gene>